<dbReference type="PATRIC" id="fig|121290.4.peg.1664"/>
<dbReference type="InterPro" id="IPR036388">
    <property type="entry name" value="WH-like_DNA-bd_sf"/>
</dbReference>
<dbReference type="PROSITE" id="PS51197">
    <property type="entry name" value="HTH_RRF2_2"/>
    <property type="match status" value="1"/>
</dbReference>
<dbReference type="Gene3D" id="1.10.10.10">
    <property type="entry name" value="Winged helix-like DNA-binding domain superfamily/Winged helix DNA-binding domain"/>
    <property type="match status" value="1"/>
</dbReference>
<protein>
    <submittedName>
        <fullName evidence="2">Nitrite-sensitive transcriptional repressor NsrR</fullName>
    </submittedName>
</protein>
<dbReference type="NCBIfam" id="TIGR00738">
    <property type="entry name" value="rrf2_super"/>
    <property type="match status" value="1"/>
</dbReference>
<dbReference type="AlphaFoldDB" id="A0A120CX88"/>
<dbReference type="PANTHER" id="PTHR33221">
    <property type="entry name" value="WINGED HELIX-TURN-HELIX TRANSCRIPTIONAL REGULATOR, RRF2 FAMILY"/>
    <property type="match status" value="1"/>
</dbReference>
<evidence type="ECO:0000313" key="2">
    <source>
        <dbReference type="EMBL" id="KWT70574.1"/>
    </source>
</evidence>
<organism evidence="2 3">
    <name type="scientific">Hyphomicrobium sulfonivorans</name>
    <dbReference type="NCBI Taxonomy" id="121290"/>
    <lineage>
        <taxon>Bacteria</taxon>
        <taxon>Pseudomonadati</taxon>
        <taxon>Pseudomonadota</taxon>
        <taxon>Alphaproteobacteria</taxon>
        <taxon>Hyphomicrobiales</taxon>
        <taxon>Hyphomicrobiaceae</taxon>
        <taxon>Hyphomicrobium</taxon>
    </lineage>
</organism>
<dbReference type="PANTHER" id="PTHR33221:SF4">
    <property type="entry name" value="HTH-TYPE TRANSCRIPTIONAL REPRESSOR NSRR"/>
    <property type="match status" value="1"/>
</dbReference>
<dbReference type="SUPFAM" id="SSF46785">
    <property type="entry name" value="Winged helix' DNA-binding domain"/>
    <property type="match status" value="1"/>
</dbReference>
<dbReference type="InterPro" id="IPR000944">
    <property type="entry name" value="Tscrpt_reg_Rrf2"/>
</dbReference>
<dbReference type="GO" id="GO:0003677">
    <property type="term" value="F:DNA binding"/>
    <property type="evidence" value="ECO:0007669"/>
    <property type="project" value="UniProtKB-KW"/>
</dbReference>
<keyword evidence="3" id="KW-1185">Reference proteome</keyword>
<reference evidence="2 3" key="1">
    <citation type="submission" date="2015-10" db="EMBL/GenBank/DDBJ databases">
        <title>Transcriptomic analysis of a linuron degrading triple-species bacterial consortium.</title>
        <authorList>
            <person name="Albers P."/>
        </authorList>
    </citation>
    <scope>NUCLEOTIDE SEQUENCE [LARGE SCALE GENOMIC DNA]</scope>
    <source>
        <strain evidence="2 3">WDL6</strain>
    </source>
</reference>
<dbReference type="GO" id="GO:0003700">
    <property type="term" value="F:DNA-binding transcription factor activity"/>
    <property type="evidence" value="ECO:0007669"/>
    <property type="project" value="TreeGrafter"/>
</dbReference>
<dbReference type="EMBL" id="LMTR01000030">
    <property type="protein sequence ID" value="KWT70574.1"/>
    <property type="molecule type" value="Genomic_DNA"/>
</dbReference>
<name>A0A120CX88_HYPSL</name>
<sequence>MRLTTHTDYALRVLMYLGARPDERATIEEIARVYGISQNHLMKVVNNLARHGWVEAQRGRGGGLKLARDASEITVGAVIRTTEEDFDQVECFRATNSCPITGPCLLKRSLADAMDAYLAVLDGVTLASLVRQPRQLLAALAV</sequence>
<dbReference type="RefSeq" id="WP_068459996.1">
    <property type="nucleotide sequence ID" value="NZ_LMTR01000030.1"/>
</dbReference>
<gene>
    <name evidence="2" type="ORF">APY04_0854</name>
</gene>
<comment type="caution">
    <text evidence="2">The sequence shown here is derived from an EMBL/GenBank/DDBJ whole genome shotgun (WGS) entry which is preliminary data.</text>
</comment>
<evidence type="ECO:0000256" key="1">
    <source>
        <dbReference type="ARBA" id="ARBA00023125"/>
    </source>
</evidence>
<dbReference type="InterPro" id="IPR036390">
    <property type="entry name" value="WH_DNA-bd_sf"/>
</dbReference>
<accession>A0A120CX88</accession>
<dbReference type="OrthoDB" id="9802344at2"/>
<evidence type="ECO:0000313" key="3">
    <source>
        <dbReference type="Proteomes" id="UP000059074"/>
    </source>
</evidence>
<dbReference type="Pfam" id="PF02082">
    <property type="entry name" value="Rrf2"/>
    <property type="match status" value="1"/>
</dbReference>
<proteinExistence type="predicted"/>
<keyword evidence="1" id="KW-0238">DNA-binding</keyword>
<dbReference type="GO" id="GO:0005829">
    <property type="term" value="C:cytosol"/>
    <property type="evidence" value="ECO:0007669"/>
    <property type="project" value="TreeGrafter"/>
</dbReference>
<dbReference type="Proteomes" id="UP000059074">
    <property type="component" value="Unassembled WGS sequence"/>
</dbReference>
<dbReference type="STRING" id="121290.APY04_0854"/>